<dbReference type="Gene3D" id="3.40.50.720">
    <property type="entry name" value="NAD(P)-binding Rossmann-like Domain"/>
    <property type="match status" value="1"/>
</dbReference>
<evidence type="ECO:0000313" key="2">
    <source>
        <dbReference type="Proteomes" id="UP000245539"/>
    </source>
</evidence>
<proteinExistence type="predicted"/>
<name>A0A317C8H8_9GAMM</name>
<dbReference type="Proteomes" id="UP000245539">
    <property type="component" value="Unassembled WGS sequence"/>
</dbReference>
<keyword evidence="2" id="KW-1185">Reference proteome</keyword>
<evidence type="ECO:0000313" key="1">
    <source>
        <dbReference type="EMBL" id="PWQ92620.1"/>
    </source>
</evidence>
<protein>
    <submittedName>
        <fullName evidence="1">Ornithine cyclodeaminase</fullName>
    </submittedName>
</protein>
<dbReference type="InterPro" id="IPR036291">
    <property type="entry name" value="NAD(P)-bd_dom_sf"/>
</dbReference>
<dbReference type="PANTHER" id="PTHR13812">
    <property type="entry name" value="KETIMINE REDUCTASE MU-CRYSTALLIN"/>
    <property type="match status" value="1"/>
</dbReference>
<dbReference type="OrthoDB" id="9809203at2"/>
<dbReference type="InterPro" id="IPR023401">
    <property type="entry name" value="ODC_N"/>
</dbReference>
<organism evidence="1 2">
    <name type="scientific">Leucothrix pacifica</name>
    <dbReference type="NCBI Taxonomy" id="1247513"/>
    <lineage>
        <taxon>Bacteria</taxon>
        <taxon>Pseudomonadati</taxon>
        <taxon>Pseudomonadota</taxon>
        <taxon>Gammaproteobacteria</taxon>
        <taxon>Thiotrichales</taxon>
        <taxon>Thiotrichaceae</taxon>
        <taxon>Leucothrix</taxon>
    </lineage>
</organism>
<dbReference type="EMBL" id="QGKM01000079">
    <property type="protein sequence ID" value="PWQ92620.1"/>
    <property type="molecule type" value="Genomic_DNA"/>
</dbReference>
<accession>A0A317C8H8</accession>
<dbReference type="AlphaFoldDB" id="A0A317C8H8"/>
<reference evidence="1 2" key="1">
    <citation type="submission" date="2018-05" db="EMBL/GenBank/DDBJ databases">
        <title>Leucothrix arctica sp. nov., isolated from Arctic seawater.</title>
        <authorList>
            <person name="Choi A."/>
            <person name="Baek K."/>
        </authorList>
    </citation>
    <scope>NUCLEOTIDE SEQUENCE [LARGE SCALE GENOMIC DNA]</scope>
    <source>
        <strain evidence="1 2">JCM 18388</strain>
    </source>
</reference>
<gene>
    <name evidence="1" type="ORF">DKW60_19990</name>
</gene>
<dbReference type="GO" id="GO:0005737">
    <property type="term" value="C:cytoplasm"/>
    <property type="evidence" value="ECO:0007669"/>
    <property type="project" value="TreeGrafter"/>
</dbReference>
<dbReference type="InterPro" id="IPR003462">
    <property type="entry name" value="ODC_Mu_crystall"/>
</dbReference>
<dbReference type="Pfam" id="PF02423">
    <property type="entry name" value="OCD_Mu_crystall"/>
    <property type="match status" value="1"/>
</dbReference>
<dbReference type="PIRSF" id="PIRSF001439">
    <property type="entry name" value="CryM"/>
    <property type="match status" value="1"/>
</dbReference>
<comment type="caution">
    <text evidence="1">The sequence shown here is derived from an EMBL/GenBank/DDBJ whole genome shotgun (WGS) entry which is preliminary data.</text>
</comment>
<dbReference type="Gene3D" id="3.30.1780.10">
    <property type="entry name" value="ornithine cyclodeaminase, domain 1"/>
    <property type="match status" value="1"/>
</dbReference>
<dbReference type="PANTHER" id="PTHR13812:SF19">
    <property type="entry name" value="KETIMINE REDUCTASE MU-CRYSTALLIN"/>
    <property type="match status" value="1"/>
</dbReference>
<dbReference type="SUPFAM" id="SSF51735">
    <property type="entry name" value="NAD(P)-binding Rossmann-fold domains"/>
    <property type="match status" value="1"/>
</dbReference>
<dbReference type="RefSeq" id="WP_109839438.1">
    <property type="nucleotide sequence ID" value="NZ_QGKM01000079.1"/>
</dbReference>
<sequence>MLYLSKEKILTLGLTSTQIIDKLGQLMSEQGQGNVFSAPKAAISTEDQRYMMATISATNNPPYMAVKALVVNQKNAEQGLDTINGTITLLNSQTGLPLAVMDGNWITGIRTAAASALAARRMANPDSSVLAFVGCGVQAVSHLDLFSEMFPLTEVRLLGRGLKNRQALMAKAESMGLKAVDCDSAEAVVEGADLVVSSIPLTIEVEPFIDANWLKEGAFVSSVDLAMPWKPESMSTFDRIVVDDLQQEAAMPKPLVEPSLVMGDLNGLLKDEFKGREAVKERTAFVFRAVPLGDLALASLVYEAAIERGVSGGKSS</sequence>